<organism evidence="3 4">
    <name type="scientific">Actinomadura algeriensis</name>
    <dbReference type="NCBI Taxonomy" id="1679523"/>
    <lineage>
        <taxon>Bacteria</taxon>
        <taxon>Bacillati</taxon>
        <taxon>Actinomycetota</taxon>
        <taxon>Actinomycetes</taxon>
        <taxon>Streptosporangiales</taxon>
        <taxon>Thermomonosporaceae</taxon>
        <taxon>Actinomadura</taxon>
    </lineage>
</organism>
<reference evidence="3 4" key="1">
    <citation type="submission" date="2020-10" db="EMBL/GenBank/DDBJ databases">
        <title>Sequencing the genomes of 1000 actinobacteria strains.</title>
        <authorList>
            <person name="Klenk H.-P."/>
        </authorList>
    </citation>
    <scope>NUCLEOTIDE SEQUENCE [LARGE SCALE GENOMIC DNA]</scope>
    <source>
        <strain evidence="3 4">DSM 46744</strain>
    </source>
</reference>
<protein>
    <recommendedName>
        <fullName evidence="2">CARD domain-containing protein</fullName>
    </recommendedName>
</protein>
<evidence type="ECO:0000259" key="2">
    <source>
        <dbReference type="PROSITE" id="PS50209"/>
    </source>
</evidence>
<dbReference type="RefSeq" id="WP_225960997.1">
    <property type="nucleotide sequence ID" value="NZ_JADBDZ010000001.1"/>
</dbReference>
<dbReference type="InterPro" id="IPR001315">
    <property type="entry name" value="CARD"/>
</dbReference>
<evidence type="ECO:0000256" key="1">
    <source>
        <dbReference type="SAM" id="MobiDB-lite"/>
    </source>
</evidence>
<keyword evidence="4" id="KW-1185">Reference proteome</keyword>
<sequence>MNKDEFYGALSELDEDALRKALWTLYWRGSAQVRERIEDEIRPADTRPSTPRKEQADPQKVLRDVTEFASLAQAGAYLAGDRRVSPKARTRWRFTFQGLAKDAMTALVLDVPAGAAAIERLVDLACETKSYDLFRSEDPMEAANFVVSDAVAALWRALLDHHGFDGFARSAAPQLVRWEREFGWTRSGWGRVSEKETTLATVLTRMLRGADAWSDFAGHYLTALDAARNDGPDVYGIGPGHFREERTGDLAQWHLLLLEHLDGDADGLLDRLVTHRELAGPELTHLQARRALQTGDPERARVLMRSCLKELPGHKGFLSFAEQLAQ</sequence>
<dbReference type="PROSITE" id="PS50209">
    <property type="entry name" value="CARD"/>
    <property type="match status" value="1"/>
</dbReference>
<comment type="caution">
    <text evidence="3">The sequence shown here is derived from an EMBL/GenBank/DDBJ whole genome shotgun (WGS) entry which is preliminary data.</text>
</comment>
<evidence type="ECO:0000313" key="3">
    <source>
        <dbReference type="EMBL" id="MBE1530882.1"/>
    </source>
</evidence>
<evidence type="ECO:0000313" key="4">
    <source>
        <dbReference type="Proteomes" id="UP000627838"/>
    </source>
</evidence>
<accession>A0ABR9JK18</accession>
<feature type="domain" description="CARD" evidence="2">
    <location>
        <begin position="242"/>
        <end position="326"/>
    </location>
</feature>
<name>A0ABR9JK18_9ACTN</name>
<proteinExistence type="predicted"/>
<gene>
    <name evidence="3" type="ORF">H4W34_000715</name>
</gene>
<dbReference type="EMBL" id="JADBDZ010000001">
    <property type="protein sequence ID" value="MBE1530882.1"/>
    <property type="molecule type" value="Genomic_DNA"/>
</dbReference>
<dbReference type="Proteomes" id="UP000627838">
    <property type="component" value="Unassembled WGS sequence"/>
</dbReference>
<feature type="region of interest" description="Disordered" evidence="1">
    <location>
        <begin position="39"/>
        <end position="58"/>
    </location>
</feature>